<keyword evidence="2" id="KW-1185">Reference proteome</keyword>
<dbReference type="EMBL" id="JBHSOE010000008">
    <property type="protein sequence ID" value="MFC5655332.1"/>
    <property type="molecule type" value="Genomic_DNA"/>
</dbReference>
<sequence length="141" mass="16161">MTFRCTSTCEIKDHTFRRAQRLPCADHGEVDWAFLDYLRCVLSEEAHEFHATWLRSGSELEKDVYLCWLDDPEMQWIVDAEVCLKTRTPLGSSCTIYKGHPGKCEWDHVDLEASAHSAAADQLMRRARETGAFPDDGLTRP</sequence>
<gene>
    <name evidence="1" type="ORF">ACFP3J_07495</name>
</gene>
<organism evidence="1 2">
    <name type="scientific">Streptomyces nogalater</name>
    <dbReference type="NCBI Taxonomy" id="38314"/>
    <lineage>
        <taxon>Bacteria</taxon>
        <taxon>Bacillati</taxon>
        <taxon>Actinomycetota</taxon>
        <taxon>Actinomycetes</taxon>
        <taxon>Kitasatosporales</taxon>
        <taxon>Streptomycetaceae</taxon>
        <taxon>Streptomyces</taxon>
    </lineage>
</organism>
<name>A0ABW0WAX9_STRNO</name>
<protein>
    <recommendedName>
        <fullName evidence="3">Zinc/iron-chelating domain-containing protein</fullName>
    </recommendedName>
</protein>
<proteinExistence type="predicted"/>
<reference evidence="2" key="1">
    <citation type="journal article" date="2019" name="Int. J. Syst. Evol. Microbiol.">
        <title>The Global Catalogue of Microorganisms (GCM) 10K type strain sequencing project: providing services to taxonomists for standard genome sequencing and annotation.</title>
        <authorList>
            <consortium name="The Broad Institute Genomics Platform"/>
            <consortium name="The Broad Institute Genome Sequencing Center for Infectious Disease"/>
            <person name="Wu L."/>
            <person name="Ma J."/>
        </authorList>
    </citation>
    <scope>NUCLEOTIDE SEQUENCE [LARGE SCALE GENOMIC DNA]</scope>
    <source>
        <strain evidence="2">KCTC 5701</strain>
    </source>
</reference>
<evidence type="ECO:0000313" key="1">
    <source>
        <dbReference type="EMBL" id="MFC5655332.1"/>
    </source>
</evidence>
<accession>A0ABW0WAX9</accession>
<evidence type="ECO:0008006" key="3">
    <source>
        <dbReference type="Google" id="ProtNLM"/>
    </source>
</evidence>
<dbReference type="Proteomes" id="UP001596065">
    <property type="component" value="Unassembled WGS sequence"/>
</dbReference>
<evidence type="ECO:0000313" key="2">
    <source>
        <dbReference type="Proteomes" id="UP001596065"/>
    </source>
</evidence>
<dbReference type="RefSeq" id="WP_344350702.1">
    <property type="nucleotide sequence ID" value="NZ_BAAASM010000037.1"/>
</dbReference>
<comment type="caution">
    <text evidence="1">The sequence shown here is derived from an EMBL/GenBank/DDBJ whole genome shotgun (WGS) entry which is preliminary data.</text>
</comment>